<dbReference type="Proteomes" id="UP000720189">
    <property type="component" value="Unassembled WGS sequence"/>
</dbReference>
<dbReference type="SUPFAM" id="SSF51735">
    <property type="entry name" value="NAD(P)-binding Rossmann-fold domains"/>
    <property type="match status" value="1"/>
</dbReference>
<gene>
    <name evidence="1" type="ORF">BKA55DRAFT_536172</name>
</gene>
<dbReference type="PANTHER" id="PTHR10491:SF4">
    <property type="entry name" value="METHIONINE ADENOSYLTRANSFERASE 2 SUBUNIT BETA"/>
    <property type="match status" value="1"/>
</dbReference>
<dbReference type="OrthoDB" id="16464at2759"/>
<dbReference type="AlphaFoldDB" id="A0A9P9KFU6"/>
<dbReference type="GO" id="GO:0006556">
    <property type="term" value="P:S-adenosylmethionine biosynthetic process"/>
    <property type="evidence" value="ECO:0007669"/>
    <property type="project" value="TreeGrafter"/>
</dbReference>
<organism evidence="1 2">
    <name type="scientific">Fusarium redolens</name>
    <dbReference type="NCBI Taxonomy" id="48865"/>
    <lineage>
        <taxon>Eukaryota</taxon>
        <taxon>Fungi</taxon>
        <taxon>Dikarya</taxon>
        <taxon>Ascomycota</taxon>
        <taxon>Pezizomycotina</taxon>
        <taxon>Sordariomycetes</taxon>
        <taxon>Hypocreomycetidae</taxon>
        <taxon>Hypocreales</taxon>
        <taxon>Nectriaceae</taxon>
        <taxon>Fusarium</taxon>
        <taxon>Fusarium redolens species complex</taxon>
    </lineage>
</organism>
<keyword evidence="2" id="KW-1185">Reference proteome</keyword>
<dbReference type="GeneID" id="70219743"/>
<sequence length="325" mass="37039">MPSPPNKPTLPQVTGQATSQLSELSFLSFVILRTVKTVWFSTLLEAELRKGNHQYRHCTATTLATCIAALEADPPTHVFVVFDDAVDNIDYTVDDIDDAVDGIEDTTPREIKPLDTVTKSSILEFCADRKIHCTFFSNGNFYRHDERNCFYDSGFKEDAEPNFELHPISRTTYDFQQYLARKHEKDALVLRLRSPIWDNFNGFLDKFERARNKHNSWSVLHDVLPAAVFLARHEVTGTFNFTNPGTTTSYNALVLLRDEFNPKMSFTMPPDINPKDAKAVYRSDCKLDMTKLQDALKIRGYPDIPGIEEALRNCCKRMKSSKIGP</sequence>
<comment type="caution">
    <text evidence="1">The sequence shown here is derived from an EMBL/GenBank/DDBJ whole genome shotgun (WGS) entry which is preliminary data.</text>
</comment>
<dbReference type="EMBL" id="JAGMUX010000004">
    <property type="protein sequence ID" value="KAH7261162.1"/>
    <property type="molecule type" value="Genomic_DNA"/>
</dbReference>
<evidence type="ECO:0000313" key="2">
    <source>
        <dbReference type="Proteomes" id="UP000720189"/>
    </source>
</evidence>
<name>A0A9P9KFU6_FUSRE</name>
<dbReference type="GO" id="GO:0048269">
    <property type="term" value="C:methionine adenosyltransferase complex"/>
    <property type="evidence" value="ECO:0007669"/>
    <property type="project" value="TreeGrafter"/>
</dbReference>
<protein>
    <submittedName>
        <fullName evidence="1">Uncharacterized protein</fullName>
    </submittedName>
</protein>
<dbReference type="PANTHER" id="PTHR10491">
    <property type="entry name" value="DTDP-4-DEHYDRORHAMNOSE REDUCTASE"/>
    <property type="match status" value="1"/>
</dbReference>
<proteinExistence type="predicted"/>
<dbReference type="Gene3D" id="3.40.50.720">
    <property type="entry name" value="NAD(P)-binding Rossmann-like Domain"/>
    <property type="match status" value="1"/>
</dbReference>
<accession>A0A9P9KFU6</accession>
<dbReference type="InterPro" id="IPR036291">
    <property type="entry name" value="NAD(P)-bd_dom_sf"/>
</dbReference>
<dbReference type="GO" id="GO:0048270">
    <property type="term" value="F:methionine adenosyltransferase regulator activity"/>
    <property type="evidence" value="ECO:0007669"/>
    <property type="project" value="TreeGrafter"/>
</dbReference>
<evidence type="ECO:0000313" key="1">
    <source>
        <dbReference type="EMBL" id="KAH7261162.1"/>
    </source>
</evidence>
<dbReference type="RefSeq" id="XP_046053039.1">
    <property type="nucleotide sequence ID" value="XM_046189789.1"/>
</dbReference>
<reference evidence="1" key="1">
    <citation type="journal article" date="2021" name="Nat. Commun.">
        <title>Genetic determinants of endophytism in the Arabidopsis root mycobiome.</title>
        <authorList>
            <person name="Mesny F."/>
            <person name="Miyauchi S."/>
            <person name="Thiergart T."/>
            <person name="Pickel B."/>
            <person name="Atanasova L."/>
            <person name="Karlsson M."/>
            <person name="Huettel B."/>
            <person name="Barry K.W."/>
            <person name="Haridas S."/>
            <person name="Chen C."/>
            <person name="Bauer D."/>
            <person name="Andreopoulos W."/>
            <person name="Pangilinan J."/>
            <person name="LaButti K."/>
            <person name="Riley R."/>
            <person name="Lipzen A."/>
            <person name="Clum A."/>
            <person name="Drula E."/>
            <person name="Henrissat B."/>
            <person name="Kohler A."/>
            <person name="Grigoriev I.V."/>
            <person name="Martin F.M."/>
            <person name="Hacquard S."/>
        </authorList>
    </citation>
    <scope>NUCLEOTIDE SEQUENCE</scope>
    <source>
        <strain evidence="1">MPI-CAGE-AT-0023</strain>
    </source>
</reference>
<dbReference type="InterPro" id="IPR005913">
    <property type="entry name" value="dTDP_dehydrorham_reduct"/>
</dbReference>